<evidence type="ECO:0000313" key="2">
    <source>
        <dbReference type="EMBL" id="GIY99945.1"/>
    </source>
</evidence>
<evidence type="ECO:0000256" key="1">
    <source>
        <dbReference type="SAM" id="MobiDB-lite"/>
    </source>
</evidence>
<organism evidence="2 3">
    <name type="scientific">Caerostris extrusa</name>
    <name type="common">Bark spider</name>
    <name type="synonym">Caerostris bankana</name>
    <dbReference type="NCBI Taxonomy" id="172846"/>
    <lineage>
        <taxon>Eukaryota</taxon>
        <taxon>Metazoa</taxon>
        <taxon>Ecdysozoa</taxon>
        <taxon>Arthropoda</taxon>
        <taxon>Chelicerata</taxon>
        <taxon>Arachnida</taxon>
        <taxon>Araneae</taxon>
        <taxon>Araneomorphae</taxon>
        <taxon>Entelegynae</taxon>
        <taxon>Araneoidea</taxon>
        <taxon>Araneidae</taxon>
        <taxon>Caerostris</taxon>
    </lineage>
</organism>
<keyword evidence="3" id="KW-1185">Reference proteome</keyword>
<protein>
    <submittedName>
        <fullName evidence="2">Uncharacterized protein</fullName>
    </submittedName>
</protein>
<sequence>MLSISLNFRSSSSGILLNYALGKHSRKSRLEQYPRSLFPICSMNPVHECPEPSKFGKELDRSRDSFRPGRP</sequence>
<reference evidence="2 3" key="1">
    <citation type="submission" date="2021-06" db="EMBL/GenBank/DDBJ databases">
        <title>Caerostris extrusa draft genome.</title>
        <authorList>
            <person name="Kono N."/>
            <person name="Arakawa K."/>
        </authorList>
    </citation>
    <scope>NUCLEOTIDE SEQUENCE [LARGE SCALE GENOMIC DNA]</scope>
</reference>
<name>A0AAV4Y1S9_CAEEX</name>
<accession>A0AAV4Y1S9</accession>
<dbReference type="Proteomes" id="UP001054945">
    <property type="component" value="Unassembled WGS sequence"/>
</dbReference>
<dbReference type="EMBL" id="BPLR01001100">
    <property type="protein sequence ID" value="GIY99945.1"/>
    <property type="molecule type" value="Genomic_DNA"/>
</dbReference>
<dbReference type="AlphaFoldDB" id="A0AAV4Y1S9"/>
<feature type="region of interest" description="Disordered" evidence="1">
    <location>
        <begin position="51"/>
        <end position="71"/>
    </location>
</feature>
<gene>
    <name evidence="2" type="ORF">CEXT_534521</name>
</gene>
<comment type="caution">
    <text evidence="2">The sequence shown here is derived from an EMBL/GenBank/DDBJ whole genome shotgun (WGS) entry which is preliminary data.</text>
</comment>
<evidence type="ECO:0000313" key="3">
    <source>
        <dbReference type="Proteomes" id="UP001054945"/>
    </source>
</evidence>
<proteinExistence type="predicted"/>